<evidence type="ECO:0000313" key="3">
    <source>
        <dbReference type="Proteomes" id="UP000660611"/>
    </source>
</evidence>
<accession>A0A919PMQ7</accession>
<comment type="caution">
    <text evidence="2">The sequence shown here is derived from an EMBL/GenBank/DDBJ whole genome shotgun (WGS) entry which is preliminary data.</text>
</comment>
<proteinExistence type="predicted"/>
<dbReference type="Proteomes" id="UP000660611">
    <property type="component" value="Unassembled WGS sequence"/>
</dbReference>
<evidence type="ECO:0000313" key="2">
    <source>
        <dbReference type="EMBL" id="GIG44978.1"/>
    </source>
</evidence>
<keyword evidence="3" id="KW-1185">Reference proteome</keyword>
<protein>
    <submittedName>
        <fullName evidence="2">Uncharacterized protein</fullName>
    </submittedName>
</protein>
<sequence length="371" mass="37913">MPPTNFTVDDNVVHGTRNGSRTLEGDSGAPVYTVRSDGGIAAKGIHSGGTTAATANPCHDLRPVHHAPRLPADQLKGPAMRALGVAILLAAALTATGCDAQEPPTVGFGGPNPAVGDSAADALAAWRDFPADRHPRPVVLLGDPAVVGRGFADVAGKEAFAARSFTLTATAPAAPNPTARVQLPDGAADLPIVAAADAFTALSRSGLLPGSEPKPSSTYPPLVLDRVSFGTAEFRTDRGAATLPAWLFSGPGLLDRIAWPAVAPEAIWHLGALADSGRTGRVSPDGRTLTLHLPEAPTACDDPAVTYHAVALTSRQAVAVHIEPTRTAAPTRANCAGDDMLRLTDYDVTLTEPLGGRVVLGPNGSPIAISA</sequence>
<reference evidence="2" key="1">
    <citation type="submission" date="2021-01" db="EMBL/GenBank/DDBJ databases">
        <title>Whole genome shotgun sequence of Dactylosporangium siamense NBRC 106093.</title>
        <authorList>
            <person name="Komaki H."/>
            <person name="Tamura T."/>
        </authorList>
    </citation>
    <scope>NUCLEOTIDE SEQUENCE</scope>
    <source>
        <strain evidence="2">NBRC 106093</strain>
    </source>
</reference>
<dbReference type="EMBL" id="BONQ01000047">
    <property type="protein sequence ID" value="GIG44978.1"/>
    <property type="molecule type" value="Genomic_DNA"/>
</dbReference>
<name>A0A919PMQ7_9ACTN</name>
<dbReference type="AlphaFoldDB" id="A0A919PMQ7"/>
<feature type="region of interest" description="Disordered" evidence="1">
    <location>
        <begin position="1"/>
        <end position="26"/>
    </location>
</feature>
<organism evidence="2 3">
    <name type="scientific">Dactylosporangium siamense</name>
    <dbReference type="NCBI Taxonomy" id="685454"/>
    <lineage>
        <taxon>Bacteria</taxon>
        <taxon>Bacillati</taxon>
        <taxon>Actinomycetota</taxon>
        <taxon>Actinomycetes</taxon>
        <taxon>Micromonosporales</taxon>
        <taxon>Micromonosporaceae</taxon>
        <taxon>Dactylosporangium</taxon>
    </lineage>
</organism>
<evidence type="ECO:0000256" key="1">
    <source>
        <dbReference type="SAM" id="MobiDB-lite"/>
    </source>
</evidence>
<gene>
    <name evidence="2" type="ORF">Dsi01nite_030190</name>
</gene>